<dbReference type="EMBL" id="BNAI01000002">
    <property type="protein sequence ID" value="GHF15000.1"/>
    <property type="molecule type" value="Genomic_DNA"/>
</dbReference>
<keyword evidence="2" id="KW-1003">Cell membrane</keyword>
<evidence type="ECO:0000256" key="2">
    <source>
        <dbReference type="ARBA" id="ARBA00022475"/>
    </source>
</evidence>
<evidence type="ECO:0000256" key="4">
    <source>
        <dbReference type="ARBA" id="ARBA00022989"/>
    </source>
</evidence>
<dbReference type="InterPro" id="IPR017039">
    <property type="entry name" value="Virul_fac_BrkB"/>
</dbReference>
<feature type="transmembrane region" description="Helical" evidence="6">
    <location>
        <begin position="103"/>
        <end position="123"/>
    </location>
</feature>
<dbReference type="PIRSF" id="PIRSF035875">
    <property type="entry name" value="RNase_BN"/>
    <property type="match status" value="1"/>
</dbReference>
<dbReference type="Proteomes" id="UP000617531">
    <property type="component" value="Unassembled WGS sequence"/>
</dbReference>
<keyword evidence="4 6" id="KW-1133">Transmembrane helix</keyword>
<evidence type="ECO:0000313" key="7">
    <source>
        <dbReference type="EMBL" id="GHF15000.1"/>
    </source>
</evidence>
<keyword evidence="5 6" id="KW-0472">Membrane</keyword>
<reference evidence="7" key="2">
    <citation type="submission" date="2020-09" db="EMBL/GenBank/DDBJ databases">
        <authorList>
            <person name="Sun Q."/>
            <person name="Zhou Y."/>
        </authorList>
    </citation>
    <scope>NUCLEOTIDE SEQUENCE</scope>
    <source>
        <strain evidence="7">CGMCC 1.16548</strain>
    </source>
</reference>
<dbReference type="AlphaFoldDB" id="A0A8J3LZZ7"/>
<evidence type="ECO:0000313" key="8">
    <source>
        <dbReference type="Proteomes" id="UP000617531"/>
    </source>
</evidence>
<evidence type="ECO:0000256" key="6">
    <source>
        <dbReference type="SAM" id="Phobius"/>
    </source>
</evidence>
<dbReference type="GO" id="GO:0005886">
    <property type="term" value="C:plasma membrane"/>
    <property type="evidence" value="ECO:0007669"/>
    <property type="project" value="UniProtKB-SubCell"/>
</dbReference>
<feature type="transmembrane region" description="Helical" evidence="6">
    <location>
        <begin position="226"/>
        <end position="249"/>
    </location>
</feature>
<keyword evidence="3 6" id="KW-0812">Transmembrane</keyword>
<dbReference type="PANTHER" id="PTHR30213">
    <property type="entry name" value="INNER MEMBRANE PROTEIN YHJD"/>
    <property type="match status" value="1"/>
</dbReference>
<comment type="caution">
    <text evidence="7">The sequence shown here is derived from an EMBL/GenBank/DDBJ whole genome shotgun (WGS) entry which is preliminary data.</text>
</comment>
<accession>A0A8J3LZZ7</accession>
<evidence type="ECO:0008006" key="9">
    <source>
        <dbReference type="Google" id="ProtNLM"/>
    </source>
</evidence>
<keyword evidence="8" id="KW-1185">Reference proteome</keyword>
<dbReference type="Pfam" id="PF03631">
    <property type="entry name" value="Virul_fac_BrkB"/>
    <property type="match status" value="1"/>
</dbReference>
<name>A0A8J3LZZ7_9MICO</name>
<feature type="transmembrane region" description="Helical" evidence="6">
    <location>
        <begin position="147"/>
        <end position="168"/>
    </location>
</feature>
<gene>
    <name evidence="7" type="ORF">GCM10011600_14990</name>
</gene>
<feature type="transmembrane region" description="Helical" evidence="6">
    <location>
        <begin position="261"/>
        <end position="287"/>
    </location>
</feature>
<evidence type="ECO:0000256" key="3">
    <source>
        <dbReference type="ARBA" id="ARBA00022692"/>
    </source>
</evidence>
<comment type="subcellular location">
    <subcellularLocation>
        <location evidence="1">Cell membrane</location>
        <topology evidence="1">Multi-pass membrane protein</topology>
    </subcellularLocation>
</comment>
<dbReference type="PANTHER" id="PTHR30213:SF1">
    <property type="entry name" value="INNER MEMBRANE PROTEIN YHJD"/>
    <property type="match status" value="1"/>
</dbReference>
<evidence type="ECO:0000256" key="5">
    <source>
        <dbReference type="ARBA" id="ARBA00023136"/>
    </source>
</evidence>
<dbReference type="RefSeq" id="WP_191282839.1">
    <property type="nucleotide sequence ID" value="NZ_BNAI01000002.1"/>
</dbReference>
<reference evidence="7" key="1">
    <citation type="journal article" date="2014" name="Int. J. Syst. Evol. Microbiol.">
        <title>Complete genome sequence of Corynebacterium casei LMG S-19264T (=DSM 44701T), isolated from a smear-ripened cheese.</title>
        <authorList>
            <consortium name="US DOE Joint Genome Institute (JGI-PGF)"/>
            <person name="Walter F."/>
            <person name="Albersmeier A."/>
            <person name="Kalinowski J."/>
            <person name="Ruckert C."/>
        </authorList>
    </citation>
    <scope>NUCLEOTIDE SEQUENCE</scope>
    <source>
        <strain evidence="7">CGMCC 1.16548</strain>
    </source>
</reference>
<feature type="transmembrane region" description="Helical" evidence="6">
    <location>
        <begin position="188"/>
        <end position="214"/>
    </location>
</feature>
<proteinExistence type="predicted"/>
<protein>
    <recommendedName>
        <fullName evidence="9">YihY/virulence factor BrkB family protein</fullName>
    </recommendedName>
</protein>
<feature type="transmembrane region" description="Helical" evidence="6">
    <location>
        <begin position="38"/>
        <end position="61"/>
    </location>
</feature>
<organism evidence="7 8">
    <name type="scientific">Pseudolysinimonas yzui</name>
    <dbReference type="NCBI Taxonomy" id="2708254"/>
    <lineage>
        <taxon>Bacteria</taxon>
        <taxon>Bacillati</taxon>
        <taxon>Actinomycetota</taxon>
        <taxon>Actinomycetes</taxon>
        <taxon>Micrococcales</taxon>
        <taxon>Microbacteriaceae</taxon>
        <taxon>Pseudolysinimonas</taxon>
    </lineage>
</organism>
<evidence type="ECO:0000256" key="1">
    <source>
        <dbReference type="ARBA" id="ARBA00004651"/>
    </source>
</evidence>
<sequence>MRLTDRIAAANAWAQRQKAVRVFVRYGRDRGPILASGLAYQALFAVFAGLWVAFSVAGVVVSGDTLLRQTLLDFLAGVVPGLIKDGSRNGAIDPEVFSAGVEFGVSGLVAFVGLLFTALGWLASARDSVRTLFDLPPASTNVVLQKLIDLALGVAFGVLLLIAAGLSFAGTTATEGVLGWLGIDARSVIGLVLSRTVTLVVAVLVYATALAGLYRLLAGVKVPARILRHGVMLGAIGLAALTVAGGLLLGGARSNPLIGSFAVVAGLLIYYNFVSQVILIAATWMAVDVDDEGIVIDRKVFEARLEQARALVAAHTPQPPPKRGFWQRLFGRR</sequence>